<name>A0A9X2FPT7_9RHOB</name>
<keyword evidence="2" id="KW-1185">Reference proteome</keyword>
<comment type="caution">
    <text evidence="1">The sequence shown here is derived from an EMBL/GenBank/DDBJ whole genome shotgun (WGS) entry which is preliminary data.</text>
</comment>
<proteinExistence type="predicted"/>
<organism evidence="1 2">
    <name type="scientific">Limimaricola litoreus</name>
    <dbReference type="NCBI Taxonomy" id="2955316"/>
    <lineage>
        <taxon>Bacteria</taxon>
        <taxon>Pseudomonadati</taxon>
        <taxon>Pseudomonadota</taxon>
        <taxon>Alphaproteobacteria</taxon>
        <taxon>Rhodobacterales</taxon>
        <taxon>Paracoccaceae</taxon>
        <taxon>Limimaricola</taxon>
    </lineage>
</organism>
<evidence type="ECO:0000313" key="2">
    <source>
        <dbReference type="Proteomes" id="UP001139477"/>
    </source>
</evidence>
<dbReference type="Proteomes" id="UP001139477">
    <property type="component" value="Unassembled WGS sequence"/>
</dbReference>
<dbReference type="AlphaFoldDB" id="A0A9X2FPT7"/>
<reference evidence="1" key="1">
    <citation type="submission" date="2022-06" db="EMBL/GenBank/DDBJ databases">
        <title>Limimaricola sediminis sp. nov., isolated from an intertidal sediment.</title>
        <authorList>
            <person name="Shao X."/>
        </authorList>
    </citation>
    <scope>NUCLEOTIDE SEQUENCE</scope>
    <source>
        <strain evidence="1">ASW11-118</strain>
    </source>
</reference>
<dbReference type="EMBL" id="JAMYXC010000155">
    <property type="protein sequence ID" value="MCP1168932.1"/>
    <property type="molecule type" value="Genomic_DNA"/>
</dbReference>
<accession>A0A9X2FPT7</accession>
<dbReference type="RefSeq" id="WP_253332155.1">
    <property type="nucleotide sequence ID" value="NZ_JAMYXC010000155.1"/>
</dbReference>
<protein>
    <submittedName>
        <fullName evidence="1">Uncharacterized protein</fullName>
    </submittedName>
</protein>
<gene>
    <name evidence="1" type="ORF">NHG85_10410</name>
</gene>
<sequence length="130" mass="14449">MSTSLADLKDAVRAILRADFEPIPSARANSGKVHLEVWRSHGKRRAVGVEIGHDSQVNFWVVRPFGLPKALPASVERVDKQPKGRVWTDAEGKGANSNLSAYEEFRSNPIARLEVRSIEDARVILDHLRG</sequence>
<evidence type="ECO:0000313" key="1">
    <source>
        <dbReference type="EMBL" id="MCP1168932.1"/>
    </source>
</evidence>